<dbReference type="EMBL" id="JAHHHW010000001">
    <property type="protein sequence ID" value="MBW4430194.1"/>
    <property type="molecule type" value="Genomic_DNA"/>
</dbReference>
<gene>
    <name evidence="1" type="ORF">KME28_00070</name>
</gene>
<dbReference type="InterPro" id="IPR027417">
    <property type="entry name" value="P-loop_NTPase"/>
</dbReference>
<dbReference type="Proteomes" id="UP000813215">
    <property type="component" value="Unassembled WGS sequence"/>
</dbReference>
<protein>
    <submittedName>
        <fullName evidence="1">Mobilization protein MobD-like protein</fullName>
    </submittedName>
</protein>
<organism evidence="1 2">
    <name type="scientific">Pelatocladus maniniholoensis HA4357-MV3</name>
    <dbReference type="NCBI Taxonomy" id="1117104"/>
    <lineage>
        <taxon>Bacteria</taxon>
        <taxon>Bacillati</taxon>
        <taxon>Cyanobacteriota</taxon>
        <taxon>Cyanophyceae</taxon>
        <taxon>Nostocales</taxon>
        <taxon>Nostocaceae</taxon>
        <taxon>Pelatocladus</taxon>
    </lineage>
</organism>
<sequence length="250" mass="28757">MARIHLIDGEKGGVGKSLFTRVMVQYAIDKKLEHALVDADMTNQDVKRFYDYAVDAEFSEAVNKGDRADIIFELARNKPVIVNLPANVFPLVNNWIKKGRLLEVADKYGVDICKWFVCDGGFESIDLFYQSMNLHKDKMLHVFVRNLGKTDDWSFLENDATYQDLQKKYKNILQIADFPLLYPGDRYFIDSKKFRFDAPDIEETMPIMSQQRLSTFLEDSHCAIENTQLWAKDQQPKKKDAVKLQAGVGG</sequence>
<reference evidence="1" key="2">
    <citation type="journal article" date="2022" name="Microbiol. Resour. Announc.">
        <title>Metagenome Sequencing to Explore Phylogenomics of Terrestrial Cyanobacteria.</title>
        <authorList>
            <person name="Ward R.D."/>
            <person name="Stajich J.E."/>
            <person name="Johansen J.R."/>
            <person name="Huntemann M."/>
            <person name="Clum A."/>
            <person name="Foster B."/>
            <person name="Foster B."/>
            <person name="Roux S."/>
            <person name="Palaniappan K."/>
            <person name="Varghese N."/>
            <person name="Mukherjee S."/>
            <person name="Reddy T.B.K."/>
            <person name="Daum C."/>
            <person name="Copeland A."/>
            <person name="Chen I.A."/>
            <person name="Ivanova N.N."/>
            <person name="Kyrpides N.C."/>
            <person name="Shapiro N."/>
            <person name="Eloe-Fadrosh E.A."/>
            <person name="Pietrasiak N."/>
        </authorList>
    </citation>
    <scope>NUCLEOTIDE SEQUENCE</scope>
    <source>
        <strain evidence="1">HA4357-MV3</strain>
    </source>
</reference>
<evidence type="ECO:0000313" key="2">
    <source>
        <dbReference type="Proteomes" id="UP000813215"/>
    </source>
</evidence>
<proteinExistence type="predicted"/>
<reference evidence="1" key="1">
    <citation type="submission" date="2021-05" db="EMBL/GenBank/DDBJ databases">
        <authorList>
            <person name="Pietrasiak N."/>
            <person name="Ward R."/>
            <person name="Stajich J.E."/>
            <person name="Kurbessoian T."/>
        </authorList>
    </citation>
    <scope>NUCLEOTIDE SEQUENCE</scope>
    <source>
        <strain evidence="1">HA4357-MV3</strain>
    </source>
</reference>
<dbReference type="SUPFAM" id="SSF52540">
    <property type="entry name" value="P-loop containing nucleoside triphosphate hydrolases"/>
    <property type="match status" value="1"/>
</dbReference>
<comment type="caution">
    <text evidence="1">The sequence shown here is derived from an EMBL/GenBank/DDBJ whole genome shotgun (WGS) entry which is preliminary data.</text>
</comment>
<accession>A0A9E3H442</accession>
<dbReference type="AlphaFoldDB" id="A0A9E3H442"/>
<evidence type="ECO:0000313" key="1">
    <source>
        <dbReference type="EMBL" id="MBW4430194.1"/>
    </source>
</evidence>
<name>A0A9E3H442_9NOST</name>